<sequence>MRASPVHRSVNSLQGLRNMNSRRRFLQGTASTGIAAATLAAFPLSIRRALAIPANNRTGTIRDVEHIVILMQENRSFDNYFGTLRGVRGFGDRFGIPLPNALTVWQQRNAAGALVLPYHLDGSKGNAQRVSGTPHSWDDGQNAWDGGRMYQWPRYKNAASMGYFRESELPFQFALANAFTICDAYHCSMHAGTNSNRMFMWTGTNGPTGAGVASVVNEWDDIGPSALGYEWKTYPERLQEAGVSWKVYQNMPDNFTDNSLAGFKQYRRANEASGKPVSNSDKVVSPAYDPASDDVRNPLYKGIANTMPDGGFLGTFKEDIRNGKLPQVSWVVAPAAYSEHPGPSSPVQGAWYIQETLDALTAMPDVWSKTVLLVNFDENDGYFDHVPSPSAPSLNPDGTPAGKTTLPDADIAFERFIHPKPPGAKSQPQPDARVYGPGVRVPMYVISPWSRGGWVNSQVFDHTSTLRFIEARFGVRELNISAFRRAVCGDLTSAFNFVQPNNEPLPTLAGRKTRAQADALRAAQQQMPQIVPPANGQLPRQAAGTRPSRALPYELHVHAVAGTLDGTMRLAFVNTGRAAAVFHVYDKLNLGRLPRRYMVEAGKQLDDAWASMTDNGGRYDLWVLGPNGFHRHFTGDMNRLRAGGAPVPEVRVEYDRKHGDVQLLLRNEGARECVFTVRAKAYRSDGPWTFKVKGGAERKHHWKLDGSGNWYDFVVTCDADAGYARRFAGRVETGEHSVSDPAMGFGDRF</sequence>
<dbReference type="AlphaFoldDB" id="Q2T969"/>
<dbReference type="InterPro" id="IPR008475">
    <property type="entry name" value="PLipase_C_C"/>
</dbReference>
<dbReference type="PANTHER" id="PTHR31956:SF36">
    <property type="entry name" value="NON-HEMOLYTIC PHOSPHOLIPASE C"/>
    <property type="match status" value="1"/>
</dbReference>
<dbReference type="Pfam" id="PF04185">
    <property type="entry name" value="Phosphoesterase"/>
    <property type="match status" value="1"/>
</dbReference>
<dbReference type="InterPro" id="IPR017767">
    <property type="entry name" value="PC-PLC"/>
</dbReference>
<dbReference type="EMBL" id="CP000085">
    <property type="protein sequence ID" value="ABC35443.1"/>
    <property type="molecule type" value="Genomic_DNA"/>
</dbReference>
<dbReference type="NCBIfam" id="TIGR03396">
    <property type="entry name" value="PC_PLC"/>
    <property type="match status" value="1"/>
</dbReference>
<organism evidence="5 6">
    <name type="scientific">Burkholderia thailandensis (strain ATCC 700388 / DSM 13276 / CCUG 48851 / CIP 106301 / E264)</name>
    <dbReference type="NCBI Taxonomy" id="271848"/>
    <lineage>
        <taxon>Bacteria</taxon>
        <taxon>Pseudomonadati</taxon>
        <taxon>Pseudomonadota</taxon>
        <taxon>Betaproteobacteria</taxon>
        <taxon>Burkholderiales</taxon>
        <taxon>Burkholderiaceae</taxon>
        <taxon>Burkholderia</taxon>
        <taxon>pseudomallei group</taxon>
    </lineage>
</organism>
<dbReference type="InterPro" id="IPR007312">
    <property type="entry name" value="Phosphoesterase"/>
</dbReference>
<feature type="domain" description="Bacterial phospholipase C C-terminal" evidence="4">
    <location>
        <begin position="648"/>
        <end position="730"/>
    </location>
</feature>
<keyword evidence="6" id="KW-1185">Reference proteome</keyword>
<accession>Q2T969</accession>
<evidence type="ECO:0000313" key="6">
    <source>
        <dbReference type="Proteomes" id="UP000001930"/>
    </source>
</evidence>
<dbReference type="Pfam" id="PF05506">
    <property type="entry name" value="PLipase_C_C"/>
    <property type="match status" value="2"/>
</dbReference>
<gene>
    <name evidence="5" type="ordered locus">BTH_II0078</name>
</gene>
<dbReference type="CDD" id="cd16014">
    <property type="entry name" value="PLC"/>
    <property type="match status" value="1"/>
</dbReference>
<evidence type="ECO:0000256" key="1">
    <source>
        <dbReference type="ARBA" id="ARBA00009717"/>
    </source>
</evidence>
<proteinExistence type="inferred from homology"/>
<evidence type="ECO:0000256" key="2">
    <source>
        <dbReference type="ARBA" id="ARBA00012018"/>
    </source>
</evidence>
<evidence type="ECO:0000259" key="4">
    <source>
        <dbReference type="Pfam" id="PF05506"/>
    </source>
</evidence>
<evidence type="ECO:0000256" key="3">
    <source>
        <dbReference type="ARBA" id="ARBA00022801"/>
    </source>
</evidence>
<dbReference type="PROSITE" id="PS51318">
    <property type="entry name" value="TAT"/>
    <property type="match status" value="1"/>
</dbReference>
<dbReference type="PANTHER" id="PTHR31956">
    <property type="entry name" value="NON-SPECIFIC PHOSPHOLIPASE C4-RELATED"/>
    <property type="match status" value="1"/>
</dbReference>
<name>Q2T969_BURTA</name>
<dbReference type="GO" id="GO:0016042">
    <property type="term" value="P:lipid catabolic process"/>
    <property type="evidence" value="ECO:0007669"/>
    <property type="project" value="InterPro"/>
</dbReference>
<dbReference type="HOGENOM" id="CLU_008770_1_0_4"/>
<dbReference type="GO" id="GO:0034480">
    <property type="term" value="F:phosphatidylcholine phospholipase C activity"/>
    <property type="evidence" value="ECO:0007669"/>
    <property type="project" value="UniProtKB-EC"/>
</dbReference>
<protein>
    <recommendedName>
        <fullName evidence="2">phospholipase C</fullName>
        <ecNumber evidence="2">3.1.4.3</ecNumber>
    </recommendedName>
</protein>
<keyword evidence="3" id="KW-0378">Hydrolase</keyword>
<dbReference type="EC" id="3.1.4.3" evidence="2"/>
<dbReference type="InterPro" id="IPR006311">
    <property type="entry name" value="TAT_signal"/>
</dbReference>
<reference evidence="5 6" key="1">
    <citation type="journal article" date="2005" name="BMC Genomics">
        <title>Bacterial genome adaptation to niches: divergence of the potential virulence genes in three Burkholderia species of different survival strategies.</title>
        <authorList>
            <person name="Kim H.S."/>
            <person name="Schell M.A."/>
            <person name="Yu Y."/>
            <person name="Ulrich R.L."/>
            <person name="Sarria S.H."/>
            <person name="Nierman W.C."/>
            <person name="DeShazer D."/>
        </authorList>
    </citation>
    <scope>NUCLEOTIDE SEQUENCE [LARGE SCALE GENOMIC DNA]</scope>
    <source>
        <strain evidence="6">ATCC 700388 / DSM 13276 / CCUG 48851 / CIP 106301 / E264</strain>
    </source>
</reference>
<dbReference type="InterPro" id="IPR017850">
    <property type="entry name" value="Alkaline_phosphatase_core_sf"/>
</dbReference>
<dbReference type="Proteomes" id="UP000001930">
    <property type="component" value="Chromosome II"/>
</dbReference>
<dbReference type="Gene3D" id="3.40.720.10">
    <property type="entry name" value="Alkaline Phosphatase, subunit A"/>
    <property type="match status" value="2"/>
</dbReference>
<dbReference type="KEGG" id="bte:BTH_II0078"/>
<comment type="similarity">
    <text evidence="1">Belongs to the bacterial phospholipase C family.</text>
</comment>
<feature type="domain" description="Bacterial phospholipase C C-terminal" evidence="4">
    <location>
        <begin position="547"/>
        <end position="636"/>
    </location>
</feature>
<evidence type="ECO:0000313" key="5">
    <source>
        <dbReference type="EMBL" id="ABC35443.1"/>
    </source>
</evidence>